<dbReference type="HOGENOM" id="CLU_1768342_0_0_1"/>
<dbReference type="EMBL" id="ABDF02000085">
    <property type="protein sequence ID" value="EHK18752.1"/>
    <property type="molecule type" value="Genomic_DNA"/>
</dbReference>
<dbReference type="Proteomes" id="UP000007115">
    <property type="component" value="Unassembled WGS sequence"/>
</dbReference>
<dbReference type="RefSeq" id="XP_013952952.1">
    <property type="nucleotide sequence ID" value="XM_014097477.1"/>
</dbReference>
<name>G9N368_HYPVG</name>
<evidence type="ECO:0000313" key="1">
    <source>
        <dbReference type="EMBL" id="EHK18752.1"/>
    </source>
</evidence>
<dbReference type="InParanoid" id="G9N368"/>
<dbReference type="OrthoDB" id="4896763at2759"/>
<dbReference type="AlphaFoldDB" id="G9N368"/>
<organism evidence="1 2">
    <name type="scientific">Hypocrea virens (strain Gv29-8 / FGSC 10586)</name>
    <name type="common">Gliocladium virens</name>
    <name type="synonym">Trichoderma virens</name>
    <dbReference type="NCBI Taxonomy" id="413071"/>
    <lineage>
        <taxon>Eukaryota</taxon>
        <taxon>Fungi</taxon>
        <taxon>Dikarya</taxon>
        <taxon>Ascomycota</taxon>
        <taxon>Pezizomycotina</taxon>
        <taxon>Sordariomycetes</taxon>
        <taxon>Hypocreomycetidae</taxon>
        <taxon>Hypocreales</taxon>
        <taxon>Hypocreaceae</taxon>
        <taxon>Trichoderma</taxon>
    </lineage>
</organism>
<comment type="caution">
    <text evidence="1">The sequence shown here is derived from an EMBL/GenBank/DDBJ whole genome shotgun (WGS) entry which is preliminary data.</text>
</comment>
<sequence>MWASDPATFNKKMLLLGQHKQTADVTSVLPEGFLPCYGHCLQGVPDEQSRHFCEINDLADAGPSTGADAEEQPTSACRDAKVLSLAIREPDATNETREESRLRISYDSLTRDLLAMYETLEQLKRRQLRRRSSVLLIYGFFVSLSML</sequence>
<evidence type="ECO:0000313" key="2">
    <source>
        <dbReference type="Proteomes" id="UP000007115"/>
    </source>
</evidence>
<protein>
    <submittedName>
        <fullName evidence="1">Uncharacterized protein</fullName>
    </submittedName>
</protein>
<keyword evidence="2" id="KW-1185">Reference proteome</keyword>
<reference evidence="1 2" key="1">
    <citation type="journal article" date="2011" name="Genome Biol.">
        <title>Comparative genome sequence analysis underscores mycoparasitism as the ancestral life style of Trichoderma.</title>
        <authorList>
            <person name="Kubicek C.P."/>
            <person name="Herrera-Estrella A."/>
            <person name="Seidl-Seiboth V."/>
            <person name="Martinez D.A."/>
            <person name="Druzhinina I.S."/>
            <person name="Thon M."/>
            <person name="Zeilinger S."/>
            <person name="Casas-Flores S."/>
            <person name="Horwitz B.A."/>
            <person name="Mukherjee P.K."/>
            <person name="Mukherjee M."/>
            <person name="Kredics L."/>
            <person name="Alcaraz L.D."/>
            <person name="Aerts A."/>
            <person name="Antal Z."/>
            <person name="Atanasova L."/>
            <person name="Cervantes-Badillo M.G."/>
            <person name="Challacombe J."/>
            <person name="Chertkov O."/>
            <person name="McCluskey K."/>
            <person name="Coulpier F."/>
            <person name="Deshpande N."/>
            <person name="von Doehren H."/>
            <person name="Ebbole D.J."/>
            <person name="Esquivel-Naranjo E.U."/>
            <person name="Fekete E."/>
            <person name="Flipphi M."/>
            <person name="Glaser F."/>
            <person name="Gomez-Rodriguez E.Y."/>
            <person name="Gruber S."/>
            <person name="Han C."/>
            <person name="Henrissat B."/>
            <person name="Hermosa R."/>
            <person name="Hernandez-Onate M."/>
            <person name="Karaffa L."/>
            <person name="Kosti I."/>
            <person name="Le Crom S."/>
            <person name="Lindquist E."/>
            <person name="Lucas S."/>
            <person name="Luebeck M."/>
            <person name="Luebeck P.S."/>
            <person name="Margeot A."/>
            <person name="Metz B."/>
            <person name="Misra M."/>
            <person name="Nevalainen H."/>
            <person name="Omann M."/>
            <person name="Packer N."/>
            <person name="Perrone G."/>
            <person name="Uresti-Rivera E.E."/>
            <person name="Salamov A."/>
            <person name="Schmoll M."/>
            <person name="Seiboth B."/>
            <person name="Shapiro H."/>
            <person name="Sukno S."/>
            <person name="Tamayo-Ramos J.A."/>
            <person name="Tisch D."/>
            <person name="Wiest A."/>
            <person name="Wilkinson H.H."/>
            <person name="Zhang M."/>
            <person name="Coutinho P.M."/>
            <person name="Kenerley C.M."/>
            <person name="Monte E."/>
            <person name="Baker S.E."/>
            <person name="Grigoriev I.V."/>
        </authorList>
    </citation>
    <scope>NUCLEOTIDE SEQUENCE [LARGE SCALE GENOMIC DNA]</scope>
    <source>
        <strain evidence="2">Gv29-8 / FGSC 10586</strain>
    </source>
</reference>
<gene>
    <name evidence="1" type="ORF">TRIVIDRAFT_66788</name>
</gene>
<accession>G9N368</accession>
<proteinExistence type="predicted"/>
<dbReference type="VEuPathDB" id="FungiDB:TRIVIDRAFT_66788"/>
<dbReference type="GeneID" id="25796876"/>